<dbReference type="PhylomeDB" id="B3RY04"/>
<dbReference type="GeneID" id="6753621"/>
<sequence>MANEYQLLPRIRQIIDLAFEERALRAYHQEYLPLAIRKFRYDIDKNNNVYAKYMLARIYRVGAGLIAKDIDSAFELAGAAAENNVVDAMEFLLDIYCCRKSPEDLRYGKYVISNHRGEYIALRLKLLLQASGEYGAVASRAMNELWSIHTSEKDYSRWKTTLKDILRCYREDAMTNSISDSVKLGQIYLRLALWNMKNNEEGHSIDDNALVSLYLEQAGEYGQVAAYSIIGHEIYRKGLGVSRDLDTAFLYVKRAANAGHELALRKLCHFPEYRFKLSTEDRINYLLKHAIQAYNIKSLYELGVEFYRGVKITRDYELGLGCFKLAATASIILPKDAKLTSDKVYGISSNSNDDITWLTLGLCYKFGISREKDYNRALACYYLGLFSTLYSGDLIYQSTLGCLSEIGKVFENQNAELHNNVKAIRCYKLVIQLCNVLNNENGIDNNYGTYWAYANYRLLKLSRKMKDSIEIPDLEIVRKAVQTGTDRKGLLSGYHKGIICEYGFIQQPNLYLAYKYYVLATSKLMKNPNLDDKDYATGFPAIHDDILRKKAYIRRKHLNYLENCFSIIIRNLPEKISWADFASGLGFSKPEIATLSTRYTKVINDEKIMIRKILEEWKYRCGKNVSMNDVVTYMEKEELMYIAEQIKCCRP</sequence>
<comment type="similarity">
    <text evidence="1">Belongs to the sel-1 family.</text>
</comment>
<dbReference type="RefSeq" id="XP_002112840.1">
    <property type="nucleotide sequence ID" value="XM_002112804.1"/>
</dbReference>
<dbReference type="InterPro" id="IPR000488">
    <property type="entry name" value="Death_dom"/>
</dbReference>
<evidence type="ECO:0000259" key="2">
    <source>
        <dbReference type="PROSITE" id="PS50017"/>
    </source>
</evidence>
<dbReference type="OrthoDB" id="2384430at2759"/>
<dbReference type="Gene3D" id="1.10.533.10">
    <property type="entry name" value="Death Domain, Fas"/>
    <property type="match status" value="1"/>
</dbReference>
<dbReference type="EMBL" id="DS985245">
    <property type="protein sequence ID" value="EDV24950.1"/>
    <property type="molecule type" value="Genomic_DNA"/>
</dbReference>
<evidence type="ECO:0000313" key="4">
    <source>
        <dbReference type="Proteomes" id="UP000009022"/>
    </source>
</evidence>
<accession>B3RY04</accession>
<organism evidence="3 4">
    <name type="scientific">Trichoplax adhaerens</name>
    <name type="common">Trichoplax reptans</name>
    <dbReference type="NCBI Taxonomy" id="10228"/>
    <lineage>
        <taxon>Eukaryota</taxon>
        <taxon>Metazoa</taxon>
        <taxon>Placozoa</taxon>
        <taxon>Uniplacotomia</taxon>
        <taxon>Trichoplacea</taxon>
        <taxon>Trichoplacidae</taxon>
        <taxon>Trichoplax</taxon>
    </lineage>
</organism>
<dbReference type="PANTHER" id="PTHR11102:SF147">
    <property type="entry name" value="SEL1L ADAPTOR SUBUNIT OF ERAD E3 UBIQUITIN LIGASE"/>
    <property type="match status" value="1"/>
</dbReference>
<reference evidence="3 4" key="1">
    <citation type="journal article" date="2008" name="Nature">
        <title>The Trichoplax genome and the nature of placozoans.</title>
        <authorList>
            <person name="Srivastava M."/>
            <person name="Begovic E."/>
            <person name="Chapman J."/>
            <person name="Putnam N.H."/>
            <person name="Hellsten U."/>
            <person name="Kawashima T."/>
            <person name="Kuo A."/>
            <person name="Mitros T."/>
            <person name="Salamov A."/>
            <person name="Carpenter M.L."/>
            <person name="Signorovitch A.Y."/>
            <person name="Moreno M.A."/>
            <person name="Kamm K."/>
            <person name="Grimwood J."/>
            <person name="Schmutz J."/>
            <person name="Shapiro H."/>
            <person name="Grigoriev I.V."/>
            <person name="Buss L.W."/>
            <person name="Schierwater B."/>
            <person name="Dellaporta S.L."/>
            <person name="Rokhsar D.S."/>
        </authorList>
    </citation>
    <scope>NUCLEOTIDE SEQUENCE [LARGE SCALE GENOMIC DNA]</scope>
    <source>
        <strain evidence="3 4">Grell-BS-1999</strain>
    </source>
</reference>
<dbReference type="SMART" id="SM00671">
    <property type="entry name" value="SEL1"/>
    <property type="match status" value="3"/>
</dbReference>
<dbReference type="InterPro" id="IPR050767">
    <property type="entry name" value="Sel1_AlgK"/>
</dbReference>
<dbReference type="InterPro" id="IPR011990">
    <property type="entry name" value="TPR-like_helical_dom_sf"/>
</dbReference>
<dbReference type="Proteomes" id="UP000009022">
    <property type="component" value="Unassembled WGS sequence"/>
</dbReference>
<dbReference type="AlphaFoldDB" id="B3RY04"/>
<gene>
    <name evidence="3" type="ORF">TRIADDRAFT_56392</name>
</gene>
<dbReference type="Gene3D" id="1.25.40.10">
    <property type="entry name" value="Tetratricopeptide repeat domain"/>
    <property type="match status" value="2"/>
</dbReference>
<feature type="domain" description="Death" evidence="2">
    <location>
        <begin position="577"/>
        <end position="647"/>
    </location>
</feature>
<dbReference type="KEGG" id="tad:TRIADDRAFT_56392"/>
<evidence type="ECO:0000313" key="3">
    <source>
        <dbReference type="EMBL" id="EDV24950.1"/>
    </source>
</evidence>
<dbReference type="SUPFAM" id="SSF81901">
    <property type="entry name" value="HCP-like"/>
    <property type="match status" value="2"/>
</dbReference>
<dbReference type="CDD" id="cd01670">
    <property type="entry name" value="Death"/>
    <property type="match status" value="1"/>
</dbReference>
<dbReference type="GO" id="GO:0007165">
    <property type="term" value="P:signal transduction"/>
    <property type="evidence" value="ECO:0007669"/>
    <property type="project" value="InterPro"/>
</dbReference>
<dbReference type="CTD" id="6753621"/>
<dbReference type="InterPro" id="IPR006597">
    <property type="entry name" value="Sel1-like"/>
</dbReference>
<evidence type="ECO:0000256" key="1">
    <source>
        <dbReference type="ARBA" id="ARBA00038101"/>
    </source>
</evidence>
<protein>
    <recommendedName>
        <fullName evidence="2">Death domain-containing protein</fullName>
    </recommendedName>
</protein>
<dbReference type="GO" id="GO:0036503">
    <property type="term" value="P:ERAD pathway"/>
    <property type="evidence" value="ECO:0000318"/>
    <property type="project" value="GO_Central"/>
</dbReference>
<dbReference type="PANTHER" id="PTHR11102">
    <property type="entry name" value="SEL-1-LIKE PROTEIN"/>
    <property type="match status" value="1"/>
</dbReference>
<dbReference type="Pfam" id="PF08238">
    <property type="entry name" value="Sel1"/>
    <property type="match status" value="5"/>
</dbReference>
<dbReference type="InParanoid" id="B3RY04"/>
<dbReference type="SUPFAM" id="SSF47986">
    <property type="entry name" value="DEATH domain"/>
    <property type="match status" value="1"/>
</dbReference>
<dbReference type="HOGENOM" id="CLU_421123_0_0_1"/>
<proteinExistence type="inferred from homology"/>
<dbReference type="PROSITE" id="PS50017">
    <property type="entry name" value="DEATH_DOMAIN"/>
    <property type="match status" value="1"/>
</dbReference>
<dbReference type="InterPro" id="IPR011029">
    <property type="entry name" value="DEATH-like_dom_sf"/>
</dbReference>
<keyword evidence="4" id="KW-1185">Reference proteome</keyword>
<name>B3RY04_TRIAD</name>
<dbReference type="GO" id="GO:0005789">
    <property type="term" value="C:endoplasmic reticulum membrane"/>
    <property type="evidence" value="ECO:0000318"/>
    <property type="project" value="GO_Central"/>
</dbReference>